<dbReference type="PANTHER" id="PTHR34826">
    <property type="entry name" value="UPF0590 PROTEIN C409.17C"/>
    <property type="match status" value="1"/>
</dbReference>
<sequence length="322" mass="35882">MSPRLRFLAGPTLSELEPIEVNSDKPLEIVSEAFEGKILAYIKDFTDAEGKVLEHEYFHKPERKSVSWSIQVQGRFIEPQSADDILFGNTFDHPLNLPWGSGAALKLMKYVDPTLEHDLTSQTQPWALSPLISTMPYLVHTRESPPPFPPSSPIADDTSHLQLAMSGARGPYSSKEAATSTSSLASVKSTASKASKRSKKGDREETKLSFADANERRAYFAQADRRKEIVFGPEDIITTDFCYGYLDFSPSLALKLPGGISIDLMRYWDGQQVRFVCCKRRKPGDPDGKNDVPWGRMFWCVAIELVKSEEEPASGSLSQDVD</sequence>
<reference evidence="3 4" key="1">
    <citation type="journal article" date="2019" name="Nat. Ecol. Evol.">
        <title>Megaphylogeny resolves global patterns of mushroom evolution.</title>
        <authorList>
            <person name="Varga T."/>
            <person name="Krizsan K."/>
            <person name="Foldi C."/>
            <person name="Dima B."/>
            <person name="Sanchez-Garcia M."/>
            <person name="Sanchez-Ramirez S."/>
            <person name="Szollosi G.J."/>
            <person name="Szarkandi J.G."/>
            <person name="Papp V."/>
            <person name="Albert L."/>
            <person name="Andreopoulos W."/>
            <person name="Angelini C."/>
            <person name="Antonin V."/>
            <person name="Barry K.W."/>
            <person name="Bougher N.L."/>
            <person name="Buchanan P."/>
            <person name="Buyck B."/>
            <person name="Bense V."/>
            <person name="Catcheside P."/>
            <person name="Chovatia M."/>
            <person name="Cooper J."/>
            <person name="Damon W."/>
            <person name="Desjardin D."/>
            <person name="Finy P."/>
            <person name="Geml J."/>
            <person name="Haridas S."/>
            <person name="Hughes K."/>
            <person name="Justo A."/>
            <person name="Karasinski D."/>
            <person name="Kautmanova I."/>
            <person name="Kiss B."/>
            <person name="Kocsube S."/>
            <person name="Kotiranta H."/>
            <person name="LaButti K.M."/>
            <person name="Lechner B.E."/>
            <person name="Liimatainen K."/>
            <person name="Lipzen A."/>
            <person name="Lukacs Z."/>
            <person name="Mihaltcheva S."/>
            <person name="Morgado L.N."/>
            <person name="Niskanen T."/>
            <person name="Noordeloos M.E."/>
            <person name="Ohm R.A."/>
            <person name="Ortiz-Santana B."/>
            <person name="Ovrebo C."/>
            <person name="Racz N."/>
            <person name="Riley R."/>
            <person name="Savchenko A."/>
            <person name="Shiryaev A."/>
            <person name="Soop K."/>
            <person name="Spirin V."/>
            <person name="Szebenyi C."/>
            <person name="Tomsovsky M."/>
            <person name="Tulloss R.E."/>
            <person name="Uehling J."/>
            <person name="Grigoriev I.V."/>
            <person name="Vagvolgyi C."/>
            <person name="Papp T."/>
            <person name="Martin F.M."/>
            <person name="Miettinen O."/>
            <person name="Hibbett D.S."/>
            <person name="Nagy L.G."/>
        </authorList>
    </citation>
    <scope>NUCLEOTIDE SEQUENCE [LARGE SCALE GENOMIC DNA]</scope>
    <source>
        <strain evidence="3 4">OMC1185</strain>
    </source>
</reference>
<dbReference type="Proteomes" id="UP000305948">
    <property type="component" value="Unassembled WGS sequence"/>
</dbReference>
<keyword evidence="4" id="KW-1185">Reference proteome</keyword>
<feature type="region of interest" description="Disordered" evidence="1">
    <location>
        <begin position="170"/>
        <end position="207"/>
    </location>
</feature>
<name>A0A5C3N5Y2_9AGAM</name>
<dbReference type="EMBL" id="ML213517">
    <property type="protein sequence ID" value="TFK49131.1"/>
    <property type="molecule type" value="Genomic_DNA"/>
</dbReference>
<evidence type="ECO:0000259" key="2">
    <source>
        <dbReference type="Pfam" id="PF08588"/>
    </source>
</evidence>
<organism evidence="3 4">
    <name type="scientific">Heliocybe sulcata</name>
    <dbReference type="NCBI Taxonomy" id="5364"/>
    <lineage>
        <taxon>Eukaryota</taxon>
        <taxon>Fungi</taxon>
        <taxon>Dikarya</taxon>
        <taxon>Basidiomycota</taxon>
        <taxon>Agaricomycotina</taxon>
        <taxon>Agaricomycetes</taxon>
        <taxon>Gloeophyllales</taxon>
        <taxon>Gloeophyllaceae</taxon>
        <taxon>Heliocybe</taxon>
    </lineage>
</organism>
<dbReference type="Pfam" id="PF08588">
    <property type="entry name" value="Duc1"/>
    <property type="match status" value="1"/>
</dbReference>
<evidence type="ECO:0000313" key="3">
    <source>
        <dbReference type="EMBL" id="TFK49131.1"/>
    </source>
</evidence>
<evidence type="ECO:0000256" key="1">
    <source>
        <dbReference type="SAM" id="MobiDB-lite"/>
    </source>
</evidence>
<feature type="domain" description="Domain of unknown function at the cortex 1" evidence="2">
    <location>
        <begin position="4"/>
        <end position="306"/>
    </location>
</feature>
<dbReference type="STRING" id="5364.A0A5C3N5Y2"/>
<gene>
    <name evidence="3" type="ORF">OE88DRAFT_1713759</name>
</gene>
<protein>
    <submittedName>
        <fullName evidence="3">DUF1769-domain-containing protein</fullName>
    </submittedName>
</protein>
<dbReference type="PANTHER" id="PTHR34826:SF2">
    <property type="entry name" value="UPF0590 PROTEIN C409.17C"/>
    <property type="match status" value="1"/>
</dbReference>
<feature type="compositionally biased region" description="Low complexity" evidence="1">
    <location>
        <begin position="173"/>
        <end position="193"/>
    </location>
</feature>
<accession>A0A5C3N5Y2</accession>
<dbReference type="AlphaFoldDB" id="A0A5C3N5Y2"/>
<dbReference type="InterPro" id="IPR013897">
    <property type="entry name" value="Duc1"/>
</dbReference>
<dbReference type="OrthoDB" id="2119945at2759"/>
<evidence type="ECO:0000313" key="4">
    <source>
        <dbReference type="Proteomes" id="UP000305948"/>
    </source>
</evidence>
<proteinExistence type="predicted"/>